<dbReference type="Gene3D" id="3.40.50.20">
    <property type="match status" value="1"/>
</dbReference>
<reference evidence="12 13" key="2">
    <citation type="journal article" date="2016" name="ISME J.">
        <title>Physiological and genomic characterization of two novel marine thaumarchaeal strains indicates niche differentiation.</title>
        <authorList>
            <person name="Bayer B."/>
            <person name="Vojvoda J."/>
            <person name="Offre P."/>
            <person name="Alves R.J."/>
            <person name="Elisabeth N.H."/>
            <person name="Garcia J.A."/>
            <person name="Volland J.M."/>
            <person name="Srivastava A."/>
            <person name="Schleper C."/>
            <person name="Herndl G.J."/>
        </authorList>
    </citation>
    <scope>NUCLEOTIDE SEQUENCE [LARGE SCALE GENOMIC DNA]</scope>
    <source>
        <strain evidence="12 13">D3C</strain>
    </source>
</reference>
<comment type="similarity">
    <text evidence="2">Belongs to the RimK family. LysX subfamily.</text>
</comment>
<dbReference type="GO" id="GO:0046872">
    <property type="term" value="F:metal ion binding"/>
    <property type="evidence" value="ECO:0007669"/>
    <property type="project" value="UniProtKB-KW"/>
</dbReference>
<dbReference type="SUPFAM" id="SSF56059">
    <property type="entry name" value="Glutathione synthetase ATP-binding domain-like"/>
    <property type="match status" value="1"/>
</dbReference>
<dbReference type="InterPro" id="IPR013651">
    <property type="entry name" value="ATP-grasp_RimK-type"/>
</dbReference>
<evidence type="ECO:0000256" key="2">
    <source>
        <dbReference type="ARBA" id="ARBA00006239"/>
    </source>
</evidence>
<dbReference type="GO" id="GO:0005524">
    <property type="term" value="F:ATP binding"/>
    <property type="evidence" value="ECO:0007669"/>
    <property type="project" value="UniProtKB-UniRule"/>
</dbReference>
<keyword evidence="5" id="KW-0479">Metal-binding</keyword>
<dbReference type="InterPro" id="IPR054562">
    <property type="entry name" value="LysX/ArgX_preATP_grasp"/>
</dbReference>
<comment type="cofactor">
    <cofactor evidence="1">
        <name>Mg(2+)</name>
        <dbReference type="ChEBI" id="CHEBI:18420"/>
    </cofactor>
</comment>
<proteinExistence type="inferred from homology"/>
<dbReference type="InterPro" id="IPR011761">
    <property type="entry name" value="ATP-grasp"/>
</dbReference>
<dbReference type="HOGENOM" id="CLU_054353_2_1_2"/>
<comment type="pathway">
    <text evidence="9">Amino-acid biosynthesis.</text>
</comment>
<dbReference type="Gene3D" id="3.30.1490.20">
    <property type="entry name" value="ATP-grasp fold, A domain"/>
    <property type="match status" value="1"/>
</dbReference>
<keyword evidence="7 10" id="KW-0067">ATP-binding</keyword>
<evidence type="ECO:0000256" key="6">
    <source>
        <dbReference type="ARBA" id="ARBA00022741"/>
    </source>
</evidence>
<reference evidence="13" key="1">
    <citation type="submission" date="2015-02" db="EMBL/GenBank/DDBJ databases">
        <title>Characterization of two novel Thaumarchaeota isolated from the Northern Adriatic Sea.</title>
        <authorList>
            <person name="Bayer B."/>
            <person name="Vojvoda J."/>
            <person name="Offre P."/>
            <person name="Srivastava A."/>
            <person name="Elisabeth N."/>
            <person name="Garcia J.A.L."/>
            <person name="Schleper C."/>
            <person name="Herndl G.J."/>
        </authorList>
    </citation>
    <scope>NUCLEOTIDE SEQUENCE [LARGE SCALE GENOMIC DNA]</scope>
    <source>
        <strain evidence="13">D3C</strain>
    </source>
</reference>
<dbReference type="GO" id="GO:0005737">
    <property type="term" value="C:cytoplasm"/>
    <property type="evidence" value="ECO:0007669"/>
    <property type="project" value="TreeGrafter"/>
</dbReference>
<evidence type="ECO:0000313" key="12">
    <source>
        <dbReference type="EMBL" id="AJM92041.1"/>
    </source>
</evidence>
<keyword evidence="3 12" id="KW-0436">Ligase</keyword>
<dbReference type="FunFam" id="3.40.50.20:FF:000044">
    <property type="entry name" value="Lysine biosynthesis enzyme LysX"/>
    <property type="match status" value="1"/>
</dbReference>
<evidence type="ECO:0000256" key="3">
    <source>
        <dbReference type="ARBA" id="ARBA00022598"/>
    </source>
</evidence>
<dbReference type="InterPro" id="IPR016185">
    <property type="entry name" value="PreATP-grasp_dom_sf"/>
</dbReference>
<dbReference type="SUPFAM" id="SSF52440">
    <property type="entry name" value="PreATP-grasp domain"/>
    <property type="match status" value="1"/>
</dbReference>
<sequence length="283" mass="31694">MGAVSPDVTILYDTIRWEEKGLLEAGKKKNINIQMVDCKKIALDLEKKPEDYGVVIQRCVSYYRNLHSTAALEGLGVKVINCLNTGIFAGNKLFTHMLLKKARVPTPDATVAFSKDAALEALDTQGYPKVIKPTVGSWGRLISKLNDRDSAEGIIESRENMYPIYQVHYLEEFVKRPPRDIRAIMVGDKIVAAIYRNSEHWKTNMALGGVAEPCEVTQEMEEMCIKAKKAVQGDIVGVDLMESDEKGLVVHEVNNTTEYKNTVRVCEVDIPSLMLDYALKIDK</sequence>
<reference evidence="12 13" key="3">
    <citation type="journal article" date="2019" name="Int. J. Syst. Evol. Microbiol.">
        <title>Nitrosopumilus adriaticus sp. nov. and Nitrosopumilus piranensis sp. nov., two ammonia-oxidizing archaea from the Adriatic Sea and members of the class Nitrososphaeria.</title>
        <authorList>
            <person name="Bayer B."/>
            <person name="Vojvoda J."/>
            <person name="Reinthaler T."/>
            <person name="Reyes C."/>
            <person name="Pinto M."/>
            <person name="Herndl G.J."/>
        </authorList>
    </citation>
    <scope>NUCLEOTIDE SEQUENCE [LARGE SCALE GENOMIC DNA]</scope>
    <source>
        <strain evidence="12 13">D3C</strain>
    </source>
</reference>
<dbReference type="PANTHER" id="PTHR21621:SF2">
    <property type="entry name" value="COENZYME GAMMA-F420-2:ALPHA-L-GLUTAMATE LIGASE"/>
    <property type="match status" value="1"/>
</dbReference>
<name>A0A0C5BUY6_9ARCH</name>
<keyword evidence="13" id="KW-1185">Reference proteome</keyword>
<dbReference type="PANTHER" id="PTHR21621">
    <property type="entry name" value="RIBOSOMAL PROTEIN S6 MODIFICATION PROTEIN"/>
    <property type="match status" value="1"/>
</dbReference>
<keyword evidence="8" id="KW-0460">Magnesium</keyword>
<dbReference type="InterPro" id="IPR011870">
    <property type="entry name" value="LysX_arch"/>
</dbReference>
<dbReference type="GO" id="GO:0043774">
    <property type="term" value="F:coenzyme F420-2 alpha-glutamyl ligase activity"/>
    <property type="evidence" value="ECO:0007669"/>
    <property type="project" value="TreeGrafter"/>
</dbReference>
<dbReference type="GO" id="GO:0009085">
    <property type="term" value="P:lysine biosynthetic process"/>
    <property type="evidence" value="ECO:0007669"/>
    <property type="project" value="InterPro"/>
</dbReference>
<dbReference type="KEGG" id="nid:NPIRD3C_0829"/>
<accession>A0A0C5BUY6</accession>
<evidence type="ECO:0000256" key="4">
    <source>
        <dbReference type="ARBA" id="ARBA00022605"/>
    </source>
</evidence>
<keyword evidence="6 10" id="KW-0547">Nucleotide-binding</keyword>
<dbReference type="NCBIfam" id="TIGR00768">
    <property type="entry name" value="rimK_fam"/>
    <property type="match status" value="1"/>
</dbReference>
<dbReference type="InterPro" id="IPR013815">
    <property type="entry name" value="ATP_grasp_subdomain_1"/>
</dbReference>
<dbReference type="AlphaFoldDB" id="A0A0C5BUY6"/>
<evidence type="ECO:0000256" key="9">
    <source>
        <dbReference type="ARBA" id="ARBA00029440"/>
    </source>
</evidence>
<dbReference type="PROSITE" id="PS50975">
    <property type="entry name" value="ATP_GRASP"/>
    <property type="match status" value="1"/>
</dbReference>
<dbReference type="STRING" id="1582439.NPIRD3C_0829"/>
<keyword evidence="4" id="KW-0028">Amino-acid biosynthesis</keyword>
<dbReference type="Pfam" id="PF22626">
    <property type="entry name" value="LysX_preATP_grasp"/>
    <property type="match status" value="1"/>
</dbReference>
<evidence type="ECO:0000256" key="7">
    <source>
        <dbReference type="ARBA" id="ARBA00022840"/>
    </source>
</evidence>
<evidence type="ECO:0000256" key="1">
    <source>
        <dbReference type="ARBA" id="ARBA00001946"/>
    </source>
</evidence>
<dbReference type="Gene3D" id="3.30.470.20">
    <property type="entry name" value="ATP-grasp fold, B domain"/>
    <property type="match status" value="1"/>
</dbReference>
<organism evidence="12 13">
    <name type="scientific">Nitrosopumilus piranensis</name>
    <dbReference type="NCBI Taxonomy" id="1582439"/>
    <lineage>
        <taxon>Archaea</taxon>
        <taxon>Nitrososphaerota</taxon>
        <taxon>Nitrososphaeria</taxon>
        <taxon>Nitrosopumilales</taxon>
        <taxon>Nitrosopumilaceae</taxon>
        <taxon>Nitrosopumilus</taxon>
    </lineage>
</organism>
<feature type="domain" description="ATP-grasp" evidence="11">
    <location>
        <begin position="96"/>
        <end position="279"/>
    </location>
</feature>
<evidence type="ECO:0000256" key="5">
    <source>
        <dbReference type="ARBA" id="ARBA00022723"/>
    </source>
</evidence>
<dbReference type="EMBL" id="CP010868">
    <property type="protein sequence ID" value="AJM92041.1"/>
    <property type="molecule type" value="Genomic_DNA"/>
</dbReference>
<dbReference type="Proteomes" id="UP000032027">
    <property type="component" value="Chromosome"/>
</dbReference>
<evidence type="ECO:0000256" key="8">
    <source>
        <dbReference type="ARBA" id="ARBA00022842"/>
    </source>
</evidence>
<evidence type="ECO:0000313" key="13">
    <source>
        <dbReference type="Proteomes" id="UP000032027"/>
    </source>
</evidence>
<dbReference type="Pfam" id="PF08443">
    <property type="entry name" value="RimK"/>
    <property type="match status" value="1"/>
</dbReference>
<evidence type="ECO:0000256" key="10">
    <source>
        <dbReference type="PROSITE-ProRule" id="PRU00409"/>
    </source>
</evidence>
<evidence type="ECO:0000259" key="11">
    <source>
        <dbReference type="PROSITE" id="PS50975"/>
    </source>
</evidence>
<protein>
    <submittedName>
        <fullName evidence="12">Alpha-aminoadipate--LysW ligase LysX</fullName>
    </submittedName>
</protein>
<dbReference type="PATRIC" id="fig|1582439.9.peg.851"/>
<dbReference type="FunFam" id="3.30.470.20:FF:000058">
    <property type="entry name" value="Alpha-aminoadipate--LysW ligase LysX protein"/>
    <property type="match status" value="1"/>
</dbReference>
<dbReference type="FunFam" id="3.30.1490.20:FF:000025">
    <property type="entry name" value="Alpha-aminoadipate--LysW ligase LysX protein"/>
    <property type="match status" value="1"/>
</dbReference>
<dbReference type="NCBIfam" id="TIGR02144">
    <property type="entry name" value="LysX_arch"/>
    <property type="match status" value="1"/>
</dbReference>
<dbReference type="InterPro" id="IPR004666">
    <property type="entry name" value="Rp_bS6_RimK/Lys_biosynth_LsyX"/>
</dbReference>
<gene>
    <name evidence="12" type="primary">lysX</name>
    <name evidence="12" type="ORF">NPIRD3C_0829</name>
</gene>